<dbReference type="PANTHER" id="PTHR37490">
    <property type="entry name" value="EXPRESSED PROTEIN"/>
    <property type="match status" value="1"/>
</dbReference>
<reference evidence="1" key="1">
    <citation type="journal article" date="2020" name="Stud. Mycol.">
        <title>101 Dothideomycetes genomes: a test case for predicting lifestyles and emergence of pathogens.</title>
        <authorList>
            <person name="Haridas S."/>
            <person name="Albert R."/>
            <person name="Binder M."/>
            <person name="Bloem J."/>
            <person name="Labutti K."/>
            <person name="Salamov A."/>
            <person name="Andreopoulos B."/>
            <person name="Baker S."/>
            <person name="Barry K."/>
            <person name="Bills G."/>
            <person name="Bluhm B."/>
            <person name="Cannon C."/>
            <person name="Castanera R."/>
            <person name="Culley D."/>
            <person name="Daum C."/>
            <person name="Ezra D."/>
            <person name="Gonzalez J."/>
            <person name="Henrissat B."/>
            <person name="Kuo A."/>
            <person name="Liang C."/>
            <person name="Lipzen A."/>
            <person name="Lutzoni F."/>
            <person name="Magnuson J."/>
            <person name="Mondo S."/>
            <person name="Nolan M."/>
            <person name="Ohm R."/>
            <person name="Pangilinan J."/>
            <person name="Park H.-J."/>
            <person name="Ramirez L."/>
            <person name="Alfaro M."/>
            <person name="Sun H."/>
            <person name="Tritt A."/>
            <person name="Yoshinaga Y."/>
            <person name="Zwiers L.-H."/>
            <person name="Turgeon B."/>
            <person name="Goodwin S."/>
            <person name="Spatafora J."/>
            <person name="Crous P."/>
            <person name="Grigoriev I."/>
        </authorList>
    </citation>
    <scope>NUCLEOTIDE SEQUENCE</scope>
    <source>
        <strain evidence="1">CBS 121410</strain>
    </source>
</reference>
<accession>A0A9P4LTX4</accession>
<dbReference type="OrthoDB" id="426718at2759"/>
<gene>
    <name evidence="1" type="ORF">K490DRAFT_12657</name>
</gene>
<evidence type="ECO:0000313" key="1">
    <source>
        <dbReference type="EMBL" id="KAF2085935.1"/>
    </source>
</evidence>
<sequence length="228" mass="26015">NLPDKIVVMGKMSDEDTTWVAEDLPDWQHAIYLVDAPANTTEPHTPLNKGREAMAYLTYIIDHYGSFPSVVAFIHSHRDKFWHSDGMPGRGNWLALRVLNTDYIQDAGYASLRCALGPGCPAEVQPFREAGPLNVAYERNMSSVWEAFWPGEECPKIIAAPCCAQFAVSGAQIMKREREEYVRYRDWLVETSIGDSNSGRIFEYLWHVIFGQDPVFCPDYQTCWHDVY</sequence>
<keyword evidence="2" id="KW-1185">Reference proteome</keyword>
<dbReference type="InterPro" id="IPR021838">
    <property type="entry name" value="DUF3431"/>
</dbReference>
<dbReference type="EMBL" id="ML978727">
    <property type="protein sequence ID" value="KAF2085935.1"/>
    <property type="molecule type" value="Genomic_DNA"/>
</dbReference>
<name>A0A9P4LTX4_9PEZI</name>
<evidence type="ECO:0000313" key="2">
    <source>
        <dbReference type="Proteomes" id="UP000799776"/>
    </source>
</evidence>
<proteinExistence type="predicted"/>
<comment type="caution">
    <text evidence="1">The sequence shown here is derived from an EMBL/GenBank/DDBJ whole genome shotgun (WGS) entry which is preliminary data.</text>
</comment>
<dbReference type="Pfam" id="PF11913">
    <property type="entry name" value="DUF3431"/>
    <property type="match status" value="1"/>
</dbReference>
<dbReference type="Proteomes" id="UP000799776">
    <property type="component" value="Unassembled WGS sequence"/>
</dbReference>
<feature type="non-terminal residue" evidence="1">
    <location>
        <position position="1"/>
    </location>
</feature>
<feature type="non-terminal residue" evidence="1">
    <location>
        <position position="228"/>
    </location>
</feature>
<organism evidence="1 2">
    <name type="scientific">Saccharata proteae CBS 121410</name>
    <dbReference type="NCBI Taxonomy" id="1314787"/>
    <lineage>
        <taxon>Eukaryota</taxon>
        <taxon>Fungi</taxon>
        <taxon>Dikarya</taxon>
        <taxon>Ascomycota</taxon>
        <taxon>Pezizomycotina</taxon>
        <taxon>Dothideomycetes</taxon>
        <taxon>Dothideomycetes incertae sedis</taxon>
        <taxon>Botryosphaeriales</taxon>
        <taxon>Saccharataceae</taxon>
        <taxon>Saccharata</taxon>
    </lineage>
</organism>
<dbReference type="AlphaFoldDB" id="A0A9P4LTX4"/>
<protein>
    <submittedName>
        <fullName evidence="1">Uncharacterized protein</fullName>
    </submittedName>
</protein>
<dbReference type="PANTHER" id="PTHR37490:SF2">
    <property type="match status" value="1"/>
</dbReference>